<dbReference type="InterPro" id="IPR050122">
    <property type="entry name" value="RTK"/>
</dbReference>
<dbReference type="Pfam" id="PF07714">
    <property type="entry name" value="PK_Tyr_Ser-Thr"/>
    <property type="match status" value="1"/>
</dbReference>
<reference evidence="3 4" key="1">
    <citation type="journal article" date="2022" name="Front. Cell. Infect. Microbiol.">
        <title>The Genomes of Two Strains of Taenia crassiceps the Animal Model for the Study of Human Cysticercosis.</title>
        <authorList>
            <person name="Bobes R.J."/>
            <person name="Estrada K."/>
            <person name="Rios-Valencia D.G."/>
            <person name="Calderon-Gallegos A."/>
            <person name="de la Torre P."/>
            <person name="Carrero J.C."/>
            <person name="Sanchez-Flores A."/>
            <person name="Laclette J.P."/>
        </authorList>
    </citation>
    <scope>NUCLEOTIDE SEQUENCE [LARGE SCALE GENOMIC DNA]</scope>
    <source>
        <strain evidence="3">WFUcys</strain>
    </source>
</reference>
<feature type="region of interest" description="Disordered" evidence="1">
    <location>
        <begin position="542"/>
        <end position="572"/>
    </location>
</feature>
<keyword evidence="3" id="KW-0418">Kinase</keyword>
<dbReference type="SUPFAM" id="SSF56112">
    <property type="entry name" value="Protein kinase-like (PK-like)"/>
    <property type="match status" value="1"/>
</dbReference>
<proteinExistence type="predicted"/>
<dbReference type="InterPro" id="IPR000719">
    <property type="entry name" value="Prot_kinase_dom"/>
</dbReference>
<keyword evidence="4" id="KW-1185">Reference proteome</keyword>
<dbReference type="PROSITE" id="PS50011">
    <property type="entry name" value="PROTEIN_KINASE_DOM"/>
    <property type="match status" value="1"/>
</dbReference>
<dbReference type="InterPro" id="IPR020635">
    <property type="entry name" value="Tyr_kinase_cat_dom"/>
</dbReference>
<sequence>MFKWRWPNALSKWPKQSKENYCKETLSSYTHKDDEEMVEVECGEVDVAQQAQSIPHPTNPTTFLPPTKASHDEASSHPRTGPVTPARPICDVQQSTGNAQGPETVAEEATKALQCQWWSVPKEDANSLQMNTLKWMSRLESKALPDDISNVDLYGIWTPAYYGDEEDFVEMKKDASENWVLFSTRDGRLLLKKGPHGKSYSIDGQYEVHIDNHVVRGKLLSELIWNVQSEIHCGEVANQRKCASTIYFKDLKHLAGFKEIPPFADKECGETAGMGDFGKVTLTNYTERVNDQTTSRQVAVKRIKQTSKNALFGAMEVAVMCALLEDSTINKQHLLALIGWYLDDEYLYVVTEFMPGGALLDYLQSLKLGKEEKDHIQHLEMHRFVSEITSGMCALEAKRIQHRDLAARNILLTQHRQIKIGDFGLSRPDGSTFTCGRISTRWTAPEVLENEANFTLRSDVWSFGVVMWEVYSLGSLPYSEVPSAELLTHLHSGRRLDAPRSTPSRMASLMSQCWQLQPASRPSFVDIDHYLRGLFVHSDSDAMATNPPPLPAKPQPLPSSSRPPSPLMKTLF</sequence>
<dbReference type="InterPro" id="IPR001245">
    <property type="entry name" value="Ser-Thr/Tyr_kinase_cat_dom"/>
</dbReference>
<dbReference type="InterPro" id="IPR011009">
    <property type="entry name" value="Kinase-like_dom_sf"/>
</dbReference>
<dbReference type="EMBL" id="JAKROA010000010">
    <property type="protein sequence ID" value="KAL5104981.1"/>
    <property type="molecule type" value="Genomic_DNA"/>
</dbReference>
<organism evidence="3 4">
    <name type="scientific">Taenia crassiceps</name>
    <dbReference type="NCBI Taxonomy" id="6207"/>
    <lineage>
        <taxon>Eukaryota</taxon>
        <taxon>Metazoa</taxon>
        <taxon>Spiralia</taxon>
        <taxon>Lophotrochozoa</taxon>
        <taxon>Platyhelminthes</taxon>
        <taxon>Cestoda</taxon>
        <taxon>Eucestoda</taxon>
        <taxon>Cyclophyllidea</taxon>
        <taxon>Taeniidae</taxon>
        <taxon>Taenia</taxon>
    </lineage>
</organism>
<dbReference type="PRINTS" id="PR00109">
    <property type="entry name" value="TYRKINASE"/>
</dbReference>
<dbReference type="PANTHER" id="PTHR24416:SF611">
    <property type="entry name" value="TYROSINE-PROTEIN KINASE TRANSMEMBRANE RECEPTOR ROR"/>
    <property type="match status" value="1"/>
</dbReference>
<feature type="compositionally biased region" description="Pro residues" evidence="1">
    <location>
        <begin position="546"/>
        <end position="566"/>
    </location>
</feature>
<dbReference type="Gene3D" id="1.10.510.10">
    <property type="entry name" value="Transferase(Phosphotransferase) domain 1"/>
    <property type="match status" value="1"/>
</dbReference>
<dbReference type="Proteomes" id="UP001651158">
    <property type="component" value="Unassembled WGS sequence"/>
</dbReference>
<feature type="region of interest" description="Disordered" evidence="1">
    <location>
        <begin position="50"/>
        <end position="87"/>
    </location>
</feature>
<gene>
    <name evidence="3" type="ORF">TcWFU_007124</name>
</gene>
<evidence type="ECO:0000313" key="3">
    <source>
        <dbReference type="EMBL" id="KAL5104981.1"/>
    </source>
</evidence>
<dbReference type="CDD" id="cd00192">
    <property type="entry name" value="PTKc"/>
    <property type="match status" value="1"/>
</dbReference>
<evidence type="ECO:0000313" key="4">
    <source>
        <dbReference type="Proteomes" id="UP001651158"/>
    </source>
</evidence>
<dbReference type="InterPro" id="IPR008266">
    <property type="entry name" value="Tyr_kinase_AS"/>
</dbReference>
<comment type="caution">
    <text evidence="3">The sequence shown here is derived from an EMBL/GenBank/DDBJ whole genome shotgun (WGS) entry which is preliminary data.</text>
</comment>
<keyword evidence="3" id="KW-0808">Transferase</keyword>
<evidence type="ECO:0000259" key="2">
    <source>
        <dbReference type="PROSITE" id="PS50011"/>
    </source>
</evidence>
<accession>A0ABR4Q5U5</accession>
<dbReference type="PANTHER" id="PTHR24416">
    <property type="entry name" value="TYROSINE-PROTEIN KINASE RECEPTOR"/>
    <property type="match status" value="1"/>
</dbReference>
<protein>
    <submittedName>
        <fullName evidence="3">Tyrosine-protein kinase csk-1</fullName>
    </submittedName>
</protein>
<feature type="compositionally biased region" description="Polar residues" evidence="1">
    <location>
        <begin position="50"/>
        <end position="64"/>
    </location>
</feature>
<dbReference type="GO" id="GO:0016301">
    <property type="term" value="F:kinase activity"/>
    <property type="evidence" value="ECO:0007669"/>
    <property type="project" value="UniProtKB-KW"/>
</dbReference>
<dbReference type="SMART" id="SM00219">
    <property type="entry name" value="TyrKc"/>
    <property type="match status" value="1"/>
</dbReference>
<name>A0ABR4Q5U5_9CEST</name>
<dbReference type="PROSITE" id="PS00109">
    <property type="entry name" value="PROTEIN_KINASE_TYR"/>
    <property type="match status" value="1"/>
</dbReference>
<evidence type="ECO:0000256" key="1">
    <source>
        <dbReference type="SAM" id="MobiDB-lite"/>
    </source>
</evidence>
<feature type="domain" description="Protein kinase" evidence="2">
    <location>
        <begin position="266"/>
        <end position="531"/>
    </location>
</feature>